<dbReference type="AlphaFoldDB" id="A0A3B0ZE71"/>
<dbReference type="EMBL" id="UOFM01000291">
    <property type="protein sequence ID" value="VAW79006.1"/>
    <property type="molecule type" value="Genomic_DNA"/>
</dbReference>
<evidence type="ECO:0000259" key="1">
    <source>
        <dbReference type="Pfam" id="PF01965"/>
    </source>
</evidence>
<proteinExistence type="predicted"/>
<feature type="domain" description="DJ-1/PfpI" evidence="1">
    <location>
        <begin position="9"/>
        <end position="192"/>
    </location>
</feature>
<dbReference type="Pfam" id="PF01965">
    <property type="entry name" value="DJ-1_PfpI"/>
    <property type="match status" value="1"/>
</dbReference>
<dbReference type="PANTHER" id="PTHR43068">
    <property type="entry name" value="SLR1854 PROTEIN"/>
    <property type="match status" value="1"/>
</dbReference>
<name>A0A3B0ZE71_9ZZZZ</name>
<accession>A0A3B0ZE71</accession>
<dbReference type="PANTHER" id="PTHR43068:SF1">
    <property type="entry name" value="SLR1854 PROTEIN"/>
    <property type="match status" value="1"/>
</dbReference>
<protein>
    <submittedName>
        <fullName evidence="2">ThiJ/PfpI family protein</fullName>
    </submittedName>
</protein>
<organism evidence="2">
    <name type="scientific">hydrothermal vent metagenome</name>
    <dbReference type="NCBI Taxonomy" id="652676"/>
    <lineage>
        <taxon>unclassified sequences</taxon>
        <taxon>metagenomes</taxon>
        <taxon>ecological metagenomes</taxon>
    </lineage>
</organism>
<gene>
    <name evidence="2" type="ORF">MNBD_GAMMA14-267</name>
</gene>
<reference evidence="2" key="1">
    <citation type="submission" date="2018-06" db="EMBL/GenBank/DDBJ databases">
        <authorList>
            <person name="Zhirakovskaya E."/>
        </authorList>
    </citation>
    <scope>NUCLEOTIDE SEQUENCE</scope>
</reference>
<dbReference type="InterPro" id="IPR002818">
    <property type="entry name" value="DJ-1/PfpI"/>
</dbReference>
<dbReference type="InterPro" id="IPR029062">
    <property type="entry name" value="Class_I_gatase-like"/>
</dbReference>
<dbReference type="Gene3D" id="3.40.50.880">
    <property type="match status" value="1"/>
</dbReference>
<dbReference type="SUPFAM" id="SSF52317">
    <property type="entry name" value="Class I glutamine amidotransferase-like"/>
    <property type="match status" value="1"/>
</dbReference>
<sequence>MNMSTGVKKKIGILIEEHFDEIEFNRFIDYFPSMGYEIEFITRLWGNKTLTFKGVEHQAEVTVYKDVSDVDIGDYSGFILIGAYAMDRLRYEENPVKDQPNNSPAIRLIREIMSTQGKKLGTICHSLWMLTSAPDLLKGRSVTCAHNILYDVQNAGANVIFDGDKTTKYHVDGDLICGNHPNMVDEFMQLFINEIEKQGDTVAEPEKVAV</sequence>
<evidence type="ECO:0000313" key="2">
    <source>
        <dbReference type="EMBL" id="VAW79006.1"/>
    </source>
</evidence>